<proteinExistence type="predicted"/>
<reference evidence="3" key="1">
    <citation type="submission" date="2020-10" db="EMBL/GenBank/DDBJ databases">
        <authorList>
            <person name="Gilroy R."/>
        </authorList>
    </citation>
    <scope>NUCLEOTIDE SEQUENCE</scope>
    <source>
        <strain evidence="3">CHK184-20233</strain>
    </source>
</reference>
<dbReference type="Proteomes" id="UP000824232">
    <property type="component" value="Unassembled WGS sequence"/>
</dbReference>
<sequence length="312" mass="35783">MDKISVIVPCYNEEESISLFYKEINKVTKKMKDVSFELIFIDDGSSDKSLDIIKELSKSDKDIRYISFSRNFGKEAAIYAGLLYSMGDYVTLLDADLQEPPKLIEKMYKIITTKDVDIVALKTDAHKEYGIFRRFFTRCYYKLISKLSKVEMVPGARDFRLMKRQVVNAVLELKEYNRYSKGIFSFVGFRTEWLTYSVPKRVAGTSKWSFPKLFTYAIDAIIGYSTVPLTIVVFVGVLFCLISLIAIIFIIVRTLIFGDPVAGWPSLVCIMFFLSGIQLFCTGISGAYISKTYTEVKGRPIYIIRETEKNQK</sequence>
<feature type="transmembrane region" description="Helical" evidence="1">
    <location>
        <begin position="264"/>
        <end position="289"/>
    </location>
</feature>
<accession>A0A9D1J391</accession>
<comment type="caution">
    <text evidence="3">The sequence shown here is derived from an EMBL/GenBank/DDBJ whole genome shotgun (WGS) entry which is preliminary data.</text>
</comment>
<dbReference type="InterPro" id="IPR029044">
    <property type="entry name" value="Nucleotide-diphossugar_trans"/>
</dbReference>
<dbReference type="Pfam" id="PF00535">
    <property type="entry name" value="Glycos_transf_2"/>
    <property type="match status" value="1"/>
</dbReference>
<dbReference type="PANTHER" id="PTHR48090">
    <property type="entry name" value="UNDECAPRENYL-PHOSPHATE 4-DEOXY-4-FORMAMIDO-L-ARABINOSE TRANSFERASE-RELATED"/>
    <property type="match status" value="1"/>
</dbReference>
<evidence type="ECO:0000313" key="3">
    <source>
        <dbReference type="EMBL" id="HIR59302.1"/>
    </source>
</evidence>
<keyword evidence="1" id="KW-0472">Membrane</keyword>
<feature type="domain" description="Glycosyltransferase 2-like" evidence="2">
    <location>
        <begin position="5"/>
        <end position="169"/>
    </location>
</feature>
<evidence type="ECO:0000256" key="1">
    <source>
        <dbReference type="SAM" id="Phobius"/>
    </source>
</evidence>
<dbReference type="InterPro" id="IPR001173">
    <property type="entry name" value="Glyco_trans_2-like"/>
</dbReference>
<dbReference type="InterPro" id="IPR050256">
    <property type="entry name" value="Glycosyltransferase_2"/>
</dbReference>
<dbReference type="PANTHER" id="PTHR48090:SF8">
    <property type="entry name" value="GLYCOSYLTRANSFERASE CSBB-RELATED"/>
    <property type="match status" value="1"/>
</dbReference>
<keyword evidence="1" id="KW-1133">Transmembrane helix</keyword>
<keyword evidence="1" id="KW-0812">Transmembrane</keyword>
<dbReference type="AlphaFoldDB" id="A0A9D1J391"/>
<gene>
    <name evidence="3" type="ORF">IAB38_04555</name>
</gene>
<feature type="transmembrane region" description="Helical" evidence="1">
    <location>
        <begin position="231"/>
        <end position="252"/>
    </location>
</feature>
<dbReference type="EMBL" id="DVHC01000046">
    <property type="protein sequence ID" value="HIR59302.1"/>
    <property type="molecule type" value="Genomic_DNA"/>
</dbReference>
<protein>
    <submittedName>
        <fullName evidence="3">Glycosyltransferase family 2 protein</fullName>
    </submittedName>
</protein>
<evidence type="ECO:0000259" key="2">
    <source>
        <dbReference type="Pfam" id="PF00535"/>
    </source>
</evidence>
<evidence type="ECO:0000313" key="4">
    <source>
        <dbReference type="Proteomes" id="UP000824232"/>
    </source>
</evidence>
<dbReference type="SUPFAM" id="SSF53448">
    <property type="entry name" value="Nucleotide-diphospho-sugar transferases"/>
    <property type="match status" value="1"/>
</dbReference>
<dbReference type="CDD" id="cd04187">
    <property type="entry name" value="DPM1_like_bac"/>
    <property type="match status" value="1"/>
</dbReference>
<dbReference type="Gene3D" id="3.90.550.10">
    <property type="entry name" value="Spore Coat Polysaccharide Biosynthesis Protein SpsA, Chain A"/>
    <property type="match status" value="1"/>
</dbReference>
<dbReference type="GO" id="GO:0005886">
    <property type="term" value="C:plasma membrane"/>
    <property type="evidence" value="ECO:0007669"/>
    <property type="project" value="TreeGrafter"/>
</dbReference>
<reference evidence="3" key="2">
    <citation type="journal article" date="2021" name="PeerJ">
        <title>Extensive microbial diversity within the chicken gut microbiome revealed by metagenomics and culture.</title>
        <authorList>
            <person name="Gilroy R."/>
            <person name="Ravi A."/>
            <person name="Getino M."/>
            <person name="Pursley I."/>
            <person name="Horton D.L."/>
            <person name="Alikhan N.F."/>
            <person name="Baker D."/>
            <person name="Gharbi K."/>
            <person name="Hall N."/>
            <person name="Watson M."/>
            <person name="Adriaenssens E.M."/>
            <person name="Foster-Nyarko E."/>
            <person name="Jarju S."/>
            <person name="Secka A."/>
            <person name="Antonio M."/>
            <person name="Oren A."/>
            <person name="Chaudhuri R.R."/>
            <person name="La Ragione R."/>
            <person name="Hildebrand F."/>
            <person name="Pallen M.J."/>
        </authorList>
    </citation>
    <scope>NUCLEOTIDE SEQUENCE</scope>
    <source>
        <strain evidence="3">CHK184-20233</strain>
    </source>
</reference>
<organism evidence="3 4">
    <name type="scientific">Candidatus Onthousia excrementipullorum</name>
    <dbReference type="NCBI Taxonomy" id="2840884"/>
    <lineage>
        <taxon>Bacteria</taxon>
        <taxon>Bacillati</taxon>
        <taxon>Bacillota</taxon>
        <taxon>Bacilli</taxon>
        <taxon>Candidatus Onthousia</taxon>
    </lineage>
</organism>
<name>A0A9D1J391_9FIRM</name>